<sequence>MAGWIAIAAPVAAVLGLAVLMAQVWALGTWPAREPAPACLPPISVLKPLYREGAGLYECLRSFCCQDYPAYEIVFGVHDAKDPAIAVVHRLQAEFPERALTLVIDPTRRGGNAKIDNLMNLMVGVHHDILVLADADIRVGPDYLRRLAGPVQDARVGIVTCLYRGLPAPGRWSRLGALFIQDWFVPQVLLAHALGSADFAFGATIALRRPVLAACGGFEALGSQLADDYALGARTRALGWRTVLSSYCVDTVVCEPRLRDLAAHQLRWLRTIRLINPWGYAFSGITFGLPLAMIAAVITGQAWVWGLAFLALIVRLVLHSRACRRLQAPRRFGLVPLADVLLCGLWALGLVGRKVRWRGTILAVGHDGGIKANRE</sequence>
<evidence type="ECO:0000256" key="5">
    <source>
        <dbReference type="ARBA" id="ARBA00022679"/>
    </source>
</evidence>
<keyword evidence="8" id="KW-0472">Membrane</keyword>
<evidence type="ECO:0000256" key="3">
    <source>
        <dbReference type="ARBA" id="ARBA00004991"/>
    </source>
</evidence>
<dbReference type="Pfam" id="PF13506">
    <property type="entry name" value="Glyco_transf_21"/>
    <property type="match status" value="1"/>
</dbReference>
<evidence type="ECO:0000256" key="1">
    <source>
        <dbReference type="ARBA" id="ARBA00004141"/>
    </source>
</evidence>
<dbReference type="Gene3D" id="3.90.550.10">
    <property type="entry name" value="Spore Coat Polysaccharide Biosynthesis Protein SpsA, Chain A"/>
    <property type="match status" value="1"/>
</dbReference>
<evidence type="ECO:0000313" key="9">
    <source>
        <dbReference type="EMBL" id="RCN56352.1"/>
    </source>
</evidence>
<evidence type="ECO:0000256" key="4">
    <source>
        <dbReference type="ARBA" id="ARBA00022676"/>
    </source>
</evidence>
<name>A0A1C2G3F3_9GAMM</name>
<protein>
    <submittedName>
        <fullName evidence="9">Fe-S oxidoreductase</fullName>
    </submittedName>
</protein>
<dbReference type="InterPro" id="IPR029044">
    <property type="entry name" value="Nucleotide-diphossugar_trans"/>
</dbReference>
<evidence type="ECO:0000256" key="7">
    <source>
        <dbReference type="ARBA" id="ARBA00022989"/>
    </source>
</evidence>
<dbReference type="RefSeq" id="WP_065969205.1">
    <property type="nucleotide sequence ID" value="NZ_CP080624.1"/>
</dbReference>
<dbReference type="EMBL" id="PSYR01000002">
    <property type="protein sequence ID" value="RCN56352.1"/>
    <property type="molecule type" value="Genomic_DNA"/>
</dbReference>
<dbReference type="PANTHER" id="PTHR12726">
    <property type="entry name" value="CERAMIDE GLUCOSYLTRANSFERASE"/>
    <property type="match status" value="1"/>
</dbReference>
<dbReference type="SUPFAM" id="SSF53448">
    <property type="entry name" value="Nucleotide-diphospho-sugar transferases"/>
    <property type="match status" value="1"/>
</dbReference>
<dbReference type="GO" id="GO:0008120">
    <property type="term" value="F:ceramide glucosyltransferase activity"/>
    <property type="evidence" value="ECO:0007669"/>
    <property type="project" value="TreeGrafter"/>
</dbReference>
<dbReference type="STRING" id="163359.A9R16_08885"/>
<dbReference type="GO" id="GO:0006679">
    <property type="term" value="P:glucosylceramide biosynthetic process"/>
    <property type="evidence" value="ECO:0007669"/>
    <property type="project" value="TreeGrafter"/>
</dbReference>
<dbReference type="CDD" id="cd02520">
    <property type="entry name" value="Glucosylceramide_synthase"/>
    <property type="match status" value="1"/>
</dbReference>
<organism evidence="9 10">
    <name type="scientific">Acidiferrobacter thiooxydans</name>
    <dbReference type="NCBI Taxonomy" id="163359"/>
    <lineage>
        <taxon>Bacteria</taxon>
        <taxon>Pseudomonadati</taxon>
        <taxon>Pseudomonadota</taxon>
        <taxon>Gammaproteobacteria</taxon>
        <taxon>Acidiferrobacterales</taxon>
        <taxon>Acidiferrobacteraceae</taxon>
        <taxon>Acidiferrobacter</taxon>
    </lineage>
</organism>
<evidence type="ECO:0000256" key="8">
    <source>
        <dbReference type="ARBA" id="ARBA00023136"/>
    </source>
</evidence>
<comment type="pathway">
    <text evidence="3">Sphingolipid metabolism.</text>
</comment>
<accession>A0A1C2G3F3</accession>
<evidence type="ECO:0000313" key="10">
    <source>
        <dbReference type="Proteomes" id="UP000253250"/>
    </source>
</evidence>
<dbReference type="Proteomes" id="UP000253250">
    <property type="component" value="Unassembled WGS sequence"/>
</dbReference>
<dbReference type="AlphaFoldDB" id="A0A1C2G3F3"/>
<evidence type="ECO:0000256" key="2">
    <source>
        <dbReference type="ARBA" id="ARBA00004760"/>
    </source>
</evidence>
<proteinExistence type="predicted"/>
<comment type="pathway">
    <text evidence="2">Lipid metabolism; sphingolipid metabolism.</text>
</comment>
<comment type="caution">
    <text evidence="9">The sequence shown here is derived from an EMBL/GenBank/DDBJ whole genome shotgun (WGS) entry which is preliminary data.</text>
</comment>
<dbReference type="OrthoDB" id="9807209at2"/>
<keyword evidence="4" id="KW-0328">Glycosyltransferase</keyword>
<dbReference type="NCBIfam" id="TIGR03472">
    <property type="entry name" value="HpnI"/>
    <property type="match status" value="1"/>
</dbReference>
<comment type="subcellular location">
    <subcellularLocation>
        <location evidence="1">Membrane</location>
        <topology evidence="1">Multi-pass membrane protein</topology>
    </subcellularLocation>
</comment>
<reference evidence="9 10" key="1">
    <citation type="submission" date="2018-02" db="EMBL/GenBank/DDBJ databases">
        <title>Insights into the biology of acidophilic members of the Acidiferrobacteraceae family derived from comparative genomic analyses.</title>
        <authorList>
            <person name="Issotta F."/>
            <person name="Thyssen C."/>
            <person name="Mena C."/>
            <person name="Moya A."/>
            <person name="Bellenberg S."/>
            <person name="Sproer C."/>
            <person name="Covarrubias P.C."/>
            <person name="Sand W."/>
            <person name="Quatrini R."/>
            <person name="Vera M."/>
        </authorList>
    </citation>
    <scope>NUCLEOTIDE SEQUENCE [LARGE SCALE GENOMIC DNA]</scope>
    <source>
        <strain evidence="10">m-1</strain>
    </source>
</reference>
<dbReference type="InterPro" id="IPR017835">
    <property type="entry name" value="Hopen-assoc_HpnI"/>
</dbReference>
<keyword evidence="6" id="KW-0812">Transmembrane</keyword>
<evidence type="ECO:0000256" key="6">
    <source>
        <dbReference type="ARBA" id="ARBA00022692"/>
    </source>
</evidence>
<dbReference type="GO" id="GO:0016020">
    <property type="term" value="C:membrane"/>
    <property type="evidence" value="ECO:0007669"/>
    <property type="project" value="UniProtKB-SubCell"/>
</dbReference>
<gene>
    <name evidence="9" type="ORF">C4900_10980</name>
</gene>
<dbReference type="PANTHER" id="PTHR12726:SF0">
    <property type="entry name" value="CERAMIDE GLUCOSYLTRANSFERASE"/>
    <property type="match status" value="1"/>
</dbReference>
<keyword evidence="7" id="KW-1133">Transmembrane helix</keyword>
<keyword evidence="5" id="KW-0808">Transferase</keyword>
<dbReference type="InterPro" id="IPR025993">
    <property type="entry name" value="Ceramide_glucosylTrfase"/>
</dbReference>
<keyword evidence="10" id="KW-1185">Reference proteome</keyword>